<evidence type="ECO:0000256" key="5">
    <source>
        <dbReference type="ARBA" id="ARBA00023242"/>
    </source>
</evidence>
<dbReference type="InterPro" id="IPR012935">
    <property type="entry name" value="NuBaID_N"/>
</dbReference>
<dbReference type="Pfam" id="PF07967">
    <property type="entry name" value="zf-C3HC"/>
    <property type="match status" value="1"/>
</dbReference>
<feature type="compositionally biased region" description="Polar residues" evidence="7">
    <location>
        <begin position="457"/>
        <end position="469"/>
    </location>
</feature>
<dbReference type="Proteomes" id="UP000192220">
    <property type="component" value="Unplaced"/>
</dbReference>
<feature type="region of interest" description="Disordered" evidence="7">
    <location>
        <begin position="1"/>
        <end position="24"/>
    </location>
</feature>
<dbReference type="GeneID" id="106536262"/>
<proteinExistence type="predicted"/>
<sequence length="493" mass="53250">MAATHGTSRLGNSNQHKSSIASPEKVRELLNEGVSSPDLGLHSGQGELKVLDAKTNTQAPCEATNKEAFYSRVESYSCSKWAGKPRILSPLMCARYGWINVGNDMLKCSSCQAFLCASLQPCLDFEKYETRIAEISRQLQTQHEKFCPWPDFPCPERFWLVPASEPSVLLNSLLERFQSACLLAQQLPAMKPEKLQFMSLTEDVISAVLHLIEKEQKRKGDTPSSEPLAVQVAACIVSLCGWEASSALHAMSLPILTCSYCMRKVGLWNFHQLEGFGGDVEASPDTTGHSAQAAGPASVGSDDVPGDSSASATPTSTPCRMKLRSQDCTRSDQGEGTSSPVASRTKNRDSPTPNEEMPSPLVRGKRPATRSRGQGDASGTDGAAGLHPPKRLCLSSSGGPDDHLPKKAFDPLAQHRDWCPWISVGKENVDPGVIPALGDGSLPQQGWKAALDLLVPTKTNSNTQGSSPAQDPRDKSKRVFAILRQWQVSSPSQ</sequence>
<feature type="compositionally biased region" description="Polar residues" evidence="7">
    <location>
        <begin position="334"/>
        <end position="344"/>
    </location>
</feature>
<dbReference type="AlphaFoldDB" id="A0A2I4D9K9"/>
<feature type="domain" description="NuBaID C-terminal" evidence="9">
    <location>
        <begin position="234"/>
        <end position="449"/>
    </location>
</feature>
<keyword evidence="3" id="KW-0863">Zinc-finger</keyword>
<dbReference type="PANTHER" id="PTHR15835">
    <property type="entry name" value="NUCLEAR-INTERACTING PARTNER OF ALK"/>
    <property type="match status" value="1"/>
</dbReference>
<keyword evidence="5" id="KW-0539">Nucleus</keyword>
<keyword evidence="4" id="KW-0862">Zinc</keyword>
<feature type="compositionally biased region" description="Basic and acidic residues" evidence="7">
    <location>
        <begin position="324"/>
        <end position="333"/>
    </location>
</feature>
<dbReference type="STRING" id="52670.A0A2I4D9K9"/>
<dbReference type="RefSeq" id="XP_013888923.1">
    <property type="nucleotide sequence ID" value="XM_014033469.1"/>
</dbReference>
<evidence type="ECO:0000256" key="2">
    <source>
        <dbReference type="ARBA" id="ARBA00022723"/>
    </source>
</evidence>
<dbReference type="GO" id="GO:0008270">
    <property type="term" value="F:zinc ion binding"/>
    <property type="evidence" value="ECO:0007669"/>
    <property type="project" value="UniProtKB-KW"/>
</dbReference>
<dbReference type="CTD" id="51530"/>
<keyword evidence="10" id="KW-1185">Reference proteome</keyword>
<dbReference type="InterPro" id="IPR013909">
    <property type="entry name" value="NuBaID_C"/>
</dbReference>
<dbReference type="InParanoid" id="A0A2I4D9K9"/>
<dbReference type="PANTHER" id="PTHR15835:SF6">
    <property type="entry name" value="ZINC FINGER C3HC-TYPE PROTEIN 1"/>
    <property type="match status" value="1"/>
</dbReference>
<feature type="compositionally biased region" description="Low complexity" evidence="7">
    <location>
        <begin position="297"/>
        <end position="318"/>
    </location>
</feature>
<comment type="subcellular location">
    <subcellularLocation>
        <location evidence="1">Nucleus</location>
    </subcellularLocation>
</comment>
<protein>
    <submittedName>
        <fullName evidence="11">Zinc finger C3HC-type protein 1</fullName>
    </submittedName>
</protein>
<organism evidence="10 11">
    <name type="scientific">Austrofundulus limnaeus</name>
    <name type="common">Annual killifish</name>
    <dbReference type="NCBI Taxonomy" id="52670"/>
    <lineage>
        <taxon>Eukaryota</taxon>
        <taxon>Metazoa</taxon>
        <taxon>Chordata</taxon>
        <taxon>Craniata</taxon>
        <taxon>Vertebrata</taxon>
        <taxon>Euteleostomi</taxon>
        <taxon>Actinopterygii</taxon>
        <taxon>Neopterygii</taxon>
        <taxon>Teleostei</taxon>
        <taxon>Neoteleostei</taxon>
        <taxon>Acanthomorphata</taxon>
        <taxon>Ovalentaria</taxon>
        <taxon>Atherinomorphae</taxon>
        <taxon>Cyprinodontiformes</taxon>
        <taxon>Rivulidae</taxon>
        <taxon>Austrofundulus</taxon>
    </lineage>
</organism>
<evidence type="ECO:0000256" key="6">
    <source>
        <dbReference type="ARBA" id="ARBA00044931"/>
    </source>
</evidence>
<dbReference type="GO" id="GO:0005634">
    <property type="term" value="C:nucleus"/>
    <property type="evidence" value="ECO:0007669"/>
    <property type="project" value="UniProtKB-SubCell"/>
</dbReference>
<feature type="domain" description="C3HC-type" evidence="8">
    <location>
        <begin position="64"/>
        <end position="189"/>
    </location>
</feature>
<feature type="region of interest" description="Disordered" evidence="7">
    <location>
        <begin position="456"/>
        <end position="477"/>
    </location>
</feature>
<feature type="region of interest" description="Disordered" evidence="7">
    <location>
        <begin position="281"/>
        <end position="399"/>
    </location>
</feature>
<dbReference type="Pfam" id="PF08600">
    <property type="entry name" value="NuBaID_C"/>
    <property type="match status" value="1"/>
</dbReference>
<dbReference type="OrthoDB" id="614844at2759"/>
<evidence type="ECO:0000256" key="4">
    <source>
        <dbReference type="ARBA" id="ARBA00022833"/>
    </source>
</evidence>
<reference evidence="11" key="1">
    <citation type="submission" date="2025-08" db="UniProtKB">
        <authorList>
            <consortium name="RefSeq"/>
        </authorList>
    </citation>
    <scope>IDENTIFICATION</scope>
    <source>
        <strain evidence="11">Quisiro</strain>
        <tissue evidence="11">Liver</tissue>
    </source>
</reference>
<keyword evidence="2" id="KW-0479">Metal-binding</keyword>
<evidence type="ECO:0000259" key="9">
    <source>
        <dbReference type="Pfam" id="PF08600"/>
    </source>
</evidence>
<evidence type="ECO:0000256" key="1">
    <source>
        <dbReference type="ARBA" id="ARBA00004123"/>
    </source>
</evidence>
<accession>A0A2I4D9K9</accession>
<feature type="compositionally biased region" description="Polar residues" evidence="7">
    <location>
        <begin position="1"/>
        <end position="21"/>
    </location>
</feature>
<evidence type="ECO:0000256" key="7">
    <source>
        <dbReference type="SAM" id="MobiDB-lite"/>
    </source>
</evidence>
<evidence type="ECO:0000259" key="8">
    <source>
        <dbReference type="Pfam" id="PF07967"/>
    </source>
</evidence>
<dbReference type="KEGG" id="alim:106536262"/>
<name>A0A2I4D9K9_AUSLI</name>
<gene>
    <name evidence="11" type="primary">zc3hc1</name>
</gene>
<evidence type="ECO:0000313" key="11">
    <source>
        <dbReference type="RefSeq" id="XP_013888923.1"/>
    </source>
</evidence>
<evidence type="ECO:0000313" key="10">
    <source>
        <dbReference type="Proteomes" id="UP000192220"/>
    </source>
</evidence>
<comment type="function">
    <text evidence="6">Required for proper positioning of a substantial amount of TPR at the nuclear basket (NB) through interaction with TPR.</text>
</comment>
<evidence type="ECO:0000256" key="3">
    <source>
        <dbReference type="ARBA" id="ARBA00022771"/>
    </source>
</evidence>